<dbReference type="AlphaFoldDB" id="A0AAV2AKX8"/>
<feature type="compositionally biased region" description="Polar residues" evidence="1">
    <location>
        <begin position="1"/>
        <end position="14"/>
    </location>
</feature>
<gene>
    <name evidence="2" type="ORF">LARSCL_LOCUS13267</name>
</gene>
<name>A0AAV2AKX8_9ARAC</name>
<comment type="caution">
    <text evidence="2">The sequence shown here is derived from an EMBL/GenBank/DDBJ whole genome shotgun (WGS) entry which is preliminary data.</text>
</comment>
<evidence type="ECO:0000256" key="1">
    <source>
        <dbReference type="SAM" id="MobiDB-lite"/>
    </source>
</evidence>
<sequence>MQSGEMSSVTSASAPETRAPVVEPPACEM</sequence>
<accession>A0AAV2AKX8</accession>
<dbReference type="Proteomes" id="UP001497382">
    <property type="component" value="Unassembled WGS sequence"/>
</dbReference>
<proteinExistence type="predicted"/>
<evidence type="ECO:0000313" key="2">
    <source>
        <dbReference type="EMBL" id="CAL1284635.1"/>
    </source>
</evidence>
<dbReference type="EMBL" id="CAXIEN010000182">
    <property type="protein sequence ID" value="CAL1284635.1"/>
    <property type="molecule type" value="Genomic_DNA"/>
</dbReference>
<protein>
    <submittedName>
        <fullName evidence="2">Uncharacterized protein</fullName>
    </submittedName>
</protein>
<organism evidence="2 3">
    <name type="scientific">Larinioides sclopetarius</name>
    <dbReference type="NCBI Taxonomy" id="280406"/>
    <lineage>
        <taxon>Eukaryota</taxon>
        <taxon>Metazoa</taxon>
        <taxon>Ecdysozoa</taxon>
        <taxon>Arthropoda</taxon>
        <taxon>Chelicerata</taxon>
        <taxon>Arachnida</taxon>
        <taxon>Araneae</taxon>
        <taxon>Araneomorphae</taxon>
        <taxon>Entelegynae</taxon>
        <taxon>Araneoidea</taxon>
        <taxon>Araneidae</taxon>
        <taxon>Larinioides</taxon>
    </lineage>
</organism>
<reference evidence="2 3" key="1">
    <citation type="submission" date="2024-04" db="EMBL/GenBank/DDBJ databases">
        <authorList>
            <person name="Rising A."/>
            <person name="Reimegard J."/>
            <person name="Sonavane S."/>
            <person name="Akerstrom W."/>
            <person name="Nylinder S."/>
            <person name="Hedman E."/>
            <person name="Kallberg Y."/>
        </authorList>
    </citation>
    <scope>NUCLEOTIDE SEQUENCE [LARGE SCALE GENOMIC DNA]</scope>
</reference>
<feature type="region of interest" description="Disordered" evidence="1">
    <location>
        <begin position="1"/>
        <end position="29"/>
    </location>
</feature>
<feature type="non-terminal residue" evidence="2">
    <location>
        <position position="29"/>
    </location>
</feature>
<evidence type="ECO:0000313" key="3">
    <source>
        <dbReference type="Proteomes" id="UP001497382"/>
    </source>
</evidence>
<keyword evidence="3" id="KW-1185">Reference proteome</keyword>